<evidence type="ECO:0000313" key="2">
    <source>
        <dbReference type="Proteomes" id="UP000635565"/>
    </source>
</evidence>
<accession>A0ABQ3VPK8</accession>
<dbReference type="EMBL" id="BNJJ01000015">
    <property type="protein sequence ID" value="GHO87031.1"/>
    <property type="molecule type" value="Genomic_DNA"/>
</dbReference>
<evidence type="ECO:0000313" key="1">
    <source>
        <dbReference type="EMBL" id="GHO87031.1"/>
    </source>
</evidence>
<gene>
    <name evidence="1" type="ORF">KSZ_50370</name>
</gene>
<comment type="caution">
    <text evidence="1">The sequence shown here is derived from an EMBL/GenBank/DDBJ whole genome shotgun (WGS) entry which is preliminary data.</text>
</comment>
<dbReference type="Proteomes" id="UP000635565">
    <property type="component" value="Unassembled WGS sequence"/>
</dbReference>
<keyword evidence="2" id="KW-1185">Reference proteome</keyword>
<name>A0ABQ3VPK8_9CHLR</name>
<dbReference type="RefSeq" id="WP_201364628.1">
    <property type="nucleotide sequence ID" value="NZ_BNJJ01000015.1"/>
</dbReference>
<proteinExistence type="predicted"/>
<reference evidence="1 2" key="1">
    <citation type="journal article" date="2021" name="Int. J. Syst. Evol. Microbiol.">
        <title>Reticulibacter mediterranei gen. nov., sp. nov., within the new family Reticulibacteraceae fam. nov., and Ktedonospora formicarum gen. nov., sp. nov., Ktedonobacter robiniae sp. nov., Dictyobacter formicarum sp. nov. and Dictyobacter arantiisoli sp. nov., belonging to the class Ktedonobacteria.</title>
        <authorList>
            <person name="Yabe S."/>
            <person name="Zheng Y."/>
            <person name="Wang C.M."/>
            <person name="Sakai Y."/>
            <person name="Abe K."/>
            <person name="Yokota A."/>
            <person name="Donadio S."/>
            <person name="Cavaletti L."/>
            <person name="Monciardini P."/>
        </authorList>
    </citation>
    <scope>NUCLEOTIDE SEQUENCE [LARGE SCALE GENOMIC DNA]</scope>
    <source>
        <strain evidence="1 2">SOSP1-9</strain>
    </source>
</reference>
<organism evidence="1 2">
    <name type="scientific">Dictyobacter formicarum</name>
    <dbReference type="NCBI Taxonomy" id="2778368"/>
    <lineage>
        <taxon>Bacteria</taxon>
        <taxon>Bacillati</taxon>
        <taxon>Chloroflexota</taxon>
        <taxon>Ktedonobacteria</taxon>
        <taxon>Ktedonobacterales</taxon>
        <taxon>Dictyobacteraceae</taxon>
        <taxon>Dictyobacter</taxon>
    </lineage>
</organism>
<sequence length="200" mass="22111">MDHRELANALIELTGSLEPGQEATSDDLQLARIELARVLLSGQSLETVRTAASQSLAMVEALHRSTLQHLSDELLTCIDNLSAIALHESVDGPPTDSCMLATLRTTPLQTDFDPSLPSWARGMKITRSLGPFSGPAGIQVWVDFFHSEKLLPLVYDQNNKIRCKFLCSWHKCERYTDWFARGDDQLAHNCSTSSHAYGGV</sequence>
<protein>
    <submittedName>
        <fullName evidence="1">Uncharacterized protein</fullName>
    </submittedName>
</protein>